<feature type="signal peptide" evidence="3">
    <location>
        <begin position="1"/>
        <end position="24"/>
    </location>
</feature>
<feature type="coiled-coil region" evidence="1">
    <location>
        <begin position="56"/>
        <end position="104"/>
    </location>
</feature>
<proteinExistence type="predicted"/>
<sequence>MKSRSNAAAAAILAASLVVSYTNANGQTTQAKSHTATKKAKAPEGPSVQEQIDTMRQQFQGEIDSLKSDLATKDQELQQAKQAAADAQAAAAKAEADATSQQQAFTENQSAVSTLQSSVSDLKANQASLADTVSTETTNIKKAIANPDAINFKGATLSFTGSFLAAETVWRQGATGGDINTPFTGVPLNNSQASQLSEFFASGRQSRLAFKAVGKMPSFTLTGYYEMDWLSAGVTSNNNQSNSYTLRQRQVWGDAKTNSGWDFSGGQGWSLATETTQGLTRGTEILPSTVDAQYEAGFVWGRQESFRMSKDFGKTFFLGASIENAEMLNPSGQNTPTNYIFGSIGTGGGLYNLNANYSFNYTPDFIVKMAVQPGWGHWELFGVERNFRDRIYPCATVSATCTVPTTATPSNSKAMAAGIGGGFRGPLVGANKVVIGLKGLWGQGVGRYGSSTIADVTLRPDAVISPIHGFSALSTLEMNPTPNFNLYFNYGGDYLDRDYVLSGTTQVGYGTRSTNMSGCLVEPTNVGSAGATGGAPITPSNCGGSTKDVQELTAGYWWNIINAGPKGRLRQGIQYSRFQRDIWSGNGGTANPGNGAKGDDNMIFTSLRYYLP</sequence>
<keyword evidence="1" id="KW-0175">Coiled coil</keyword>
<dbReference type="OrthoDB" id="128078at2"/>
<feature type="chain" id="PRO_5014796175" evidence="3">
    <location>
        <begin position="25"/>
        <end position="612"/>
    </location>
</feature>
<keyword evidence="3" id="KW-0732">Signal</keyword>
<reference evidence="5" key="1">
    <citation type="submission" date="2018-02" db="EMBL/GenBank/DDBJ databases">
        <authorList>
            <person name="Hausmann B."/>
        </authorList>
    </citation>
    <scope>NUCLEOTIDE SEQUENCE [LARGE SCALE GENOMIC DNA]</scope>
    <source>
        <strain evidence="5">Peat soil MAG SbA5</strain>
    </source>
</reference>
<evidence type="ECO:0000313" key="5">
    <source>
        <dbReference type="Proteomes" id="UP000239735"/>
    </source>
</evidence>
<organism evidence="4 5">
    <name type="scientific">Candidatus Sulfuritelmatomonas gaucii</name>
    <dbReference type="NCBI Taxonomy" id="2043161"/>
    <lineage>
        <taxon>Bacteria</taxon>
        <taxon>Pseudomonadati</taxon>
        <taxon>Acidobacteriota</taxon>
        <taxon>Terriglobia</taxon>
        <taxon>Terriglobales</taxon>
        <taxon>Acidobacteriaceae</taxon>
        <taxon>Candidatus Sulfuritelmatomonas</taxon>
    </lineage>
</organism>
<evidence type="ECO:0000256" key="1">
    <source>
        <dbReference type="SAM" id="Coils"/>
    </source>
</evidence>
<evidence type="ECO:0000256" key="3">
    <source>
        <dbReference type="SAM" id="SignalP"/>
    </source>
</evidence>
<accession>A0A2N9L4I6</accession>
<dbReference type="AlphaFoldDB" id="A0A2N9L4I6"/>
<gene>
    <name evidence="4" type="ORF">SBA5_140093</name>
</gene>
<dbReference type="EMBL" id="OKRB01000046">
    <property type="protein sequence ID" value="SPE18226.1"/>
    <property type="molecule type" value="Genomic_DNA"/>
</dbReference>
<protein>
    <submittedName>
        <fullName evidence="4">Uncharacterized protein</fullName>
    </submittedName>
</protein>
<evidence type="ECO:0000256" key="2">
    <source>
        <dbReference type="SAM" id="MobiDB-lite"/>
    </source>
</evidence>
<name>A0A2N9L4I6_9BACT</name>
<evidence type="ECO:0000313" key="4">
    <source>
        <dbReference type="EMBL" id="SPE18226.1"/>
    </source>
</evidence>
<feature type="region of interest" description="Disordered" evidence="2">
    <location>
        <begin position="27"/>
        <end position="49"/>
    </location>
</feature>
<dbReference type="Proteomes" id="UP000239735">
    <property type="component" value="Unassembled WGS sequence"/>
</dbReference>